<dbReference type="Gene3D" id="3.10.100.10">
    <property type="entry name" value="Mannose-Binding Protein A, subunit A"/>
    <property type="match status" value="1"/>
</dbReference>
<keyword evidence="5" id="KW-1185">Reference proteome</keyword>
<dbReference type="PROSITE" id="PS51257">
    <property type="entry name" value="PROKAR_LIPOPROTEIN"/>
    <property type="match status" value="1"/>
</dbReference>
<dbReference type="OMA" id="RQFICEY"/>
<feature type="signal peptide" evidence="1">
    <location>
        <begin position="1"/>
        <end position="23"/>
    </location>
</feature>
<gene>
    <name evidence="3" type="ORF">ZHAS_00000968</name>
</gene>
<reference evidence="3 5" key="1">
    <citation type="journal article" date="2014" name="BMC Genomics">
        <title>Genome sequence of Anopheles sinensis provides insight into genetics basis of mosquito competence for malaria parasites.</title>
        <authorList>
            <person name="Zhou D."/>
            <person name="Zhang D."/>
            <person name="Ding G."/>
            <person name="Shi L."/>
            <person name="Hou Q."/>
            <person name="Ye Y."/>
            <person name="Xu Y."/>
            <person name="Zhou H."/>
            <person name="Xiong C."/>
            <person name="Li S."/>
            <person name="Yu J."/>
            <person name="Hong S."/>
            <person name="Yu X."/>
            <person name="Zou P."/>
            <person name="Chen C."/>
            <person name="Chang X."/>
            <person name="Wang W."/>
            <person name="Lv Y."/>
            <person name="Sun Y."/>
            <person name="Ma L."/>
            <person name="Shen B."/>
            <person name="Zhu C."/>
        </authorList>
    </citation>
    <scope>NUCLEOTIDE SEQUENCE [LARGE SCALE GENOMIC DNA]</scope>
</reference>
<dbReference type="EMBL" id="ATLV01004459">
    <property type="status" value="NOT_ANNOTATED_CDS"/>
    <property type="molecule type" value="Genomic_DNA"/>
</dbReference>
<dbReference type="SUPFAM" id="SSF56436">
    <property type="entry name" value="C-type lectin-like"/>
    <property type="match status" value="1"/>
</dbReference>
<dbReference type="InterPro" id="IPR016187">
    <property type="entry name" value="CTDL_fold"/>
</dbReference>
<dbReference type="STRING" id="74873.A0A084VAT3"/>
<dbReference type="OrthoDB" id="6430060at2759"/>
<sequence length="170" mass="19127">MKLFIVLAGGLAVLLHTLTFIACNVPRTAQDMLTQNLCICPCGNPKGGKLFQVSFDVVENWYDAVAHCNALGMSIAAIEDASQLVQLQQYLYRHRYNRNVDYWIGANNLVSGRKLRWGFTEREVHNANWDGAREPRFGPSRAFCATINGFSMLWSGSDCEAKSRQVICEY</sequence>
<dbReference type="Pfam" id="PF00059">
    <property type="entry name" value="Lectin_C"/>
    <property type="match status" value="1"/>
</dbReference>
<name>A0A084VAT3_ANOSI</name>
<reference evidence="4" key="2">
    <citation type="submission" date="2020-05" db="UniProtKB">
        <authorList>
            <consortium name="EnsemblMetazoa"/>
        </authorList>
    </citation>
    <scope>IDENTIFICATION</scope>
</reference>
<dbReference type="InterPro" id="IPR016186">
    <property type="entry name" value="C-type_lectin-like/link_sf"/>
</dbReference>
<evidence type="ECO:0000313" key="4">
    <source>
        <dbReference type="EnsemblMetazoa" id="ASIC000968-PA"/>
    </source>
</evidence>
<dbReference type="EnsemblMetazoa" id="ASIC000968-RA">
    <property type="protein sequence ID" value="ASIC000968-PA"/>
    <property type="gene ID" value="ASIC000968"/>
</dbReference>
<evidence type="ECO:0000313" key="3">
    <source>
        <dbReference type="EMBL" id="KFB35077.1"/>
    </source>
</evidence>
<proteinExistence type="predicted"/>
<dbReference type="Proteomes" id="UP000030765">
    <property type="component" value="Unassembled WGS sequence"/>
</dbReference>
<dbReference type="VEuPathDB" id="VectorBase:ASIS010487"/>
<dbReference type="InterPro" id="IPR001304">
    <property type="entry name" value="C-type_lectin-like"/>
</dbReference>
<evidence type="ECO:0000256" key="1">
    <source>
        <dbReference type="SAM" id="SignalP"/>
    </source>
</evidence>
<organism evidence="3">
    <name type="scientific">Anopheles sinensis</name>
    <name type="common">Mosquito</name>
    <dbReference type="NCBI Taxonomy" id="74873"/>
    <lineage>
        <taxon>Eukaryota</taxon>
        <taxon>Metazoa</taxon>
        <taxon>Ecdysozoa</taxon>
        <taxon>Arthropoda</taxon>
        <taxon>Hexapoda</taxon>
        <taxon>Insecta</taxon>
        <taxon>Pterygota</taxon>
        <taxon>Neoptera</taxon>
        <taxon>Endopterygota</taxon>
        <taxon>Diptera</taxon>
        <taxon>Nematocera</taxon>
        <taxon>Culicoidea</taxon>
        <taxon>Culicidae</taxon>
        <taxon>Anophelinae</taxon>
        <taxon>Anopheles</taxon>
    </lineage>
</organism>
<keyword evidence="1" id="KW-0732">Signal</keyword>
<dbReference type="VEuPathDB" id="VectorBase:ASIC000968"/>
<dbReference type="CDD" id="cd00037">
    <property type="entry name" value="CLECT"/>
    <property type="match status" value="1"/>
</dbReference>
<protein>
    <submittedName>
        <fullName evidence="4">C-type lectin domain-containing protein</fullName>
    </submittedName>
</protein>
<evidence type="ECO:0000313" key="5">
    <source>
        <dbReference type="Proteomes" id="UP000030765"/>
    </source>
</evidence>
<accession>A0A084VAT3</accession>
<dbReference type="EMBL" id="KE524214">
    <property type="protein sequence ID" value="KFB35077.1"/>
    <property type="molecule type" value="Genomic_DNA"/>
</dbReference>
<feature type="chain" id="PRO_5001783285" evidence="1">
    <location>
        <begin position="24"/>
        <end position="170"/>
    </location>
</feature>
<feature type="domain" description="C-type lectin" evidence="2">
    <location>
        <begin position="46"/>
        <end position="162"/>
    </location>
</feature>
<evidence type="ECO:0000259" key="2">
    <source>
        <dbReference type="PROSITE" id="PS50041"/>
    </source>
</evidence>
<dbReference type="PROSITE" id="PS50041">
    <property type="entry name" value="C_TYPE_LECTIN_2"/>
    <property type="match status" value="1"/>
</dbReference>
<dbReference type="AlphaFoldDB" id="A0A084VAT3"/>
<dbReference type="SMART" id="SM00034">
    <property type="entry name" value="CLECT"/>
    <property type="match status" value="1"/>
</dbReference>